<organism evidence="1">
    <name type="scientific">Candidatus Kentrum sp. LFY</name>
    <dbReference type="NCBI Taxonomy" id="2126342"/>
    <lineage>
        <taxon>Bacteria</taxon>
        <taxon>Pseudomonadati</taxon>
        <taxon>Pseudomonadota</taxon>
        <taxon>Gammaproteobacteria</taxon>
        <taxon>Candidatus Kentrum</taxon>
    </lineage>
</organism>
<dbReference type="EMBL" id="CAADFN010000158">
    <property type="protein sequence ID" value="VFK23864.1"/>
    <property type="molecule type" value="Genomic_DNA"/>
</dbReference>
<dbReference type="EMBL" id="CAADFF010000016">
    <property type="protein sequence ID" value="VFJ89581.1"/>
    <property type="molecule type" value="Genomic_DNA"/>
</dbReference>
<evidence type="ECO:0000313" key="2">
    <source>
        <dbReference type="EMBL" id="VFJ93994.1"/>
    </source>
</evidence>
<reference evidence="1" key="1">
    <citation type="submission" date="2019-02" db="EMBL/GenBank/DDBJ databases">
        <authorList>
            <person name="Gruber-Vodicka R. H."/>
            <person name="Seah K. B. B."/>
        </authorList>
    </citation>
    <scope>NUCLEOTIDE SEQUENCE</scope>
    <source>
        <strain evidence="3">BECK_BY7</strain>
        <strain evidence="2">BECK_M6</strain>
        <strain evidence="1">BECK_M7</strain>
    </source>
</reference>
<dbReference type="EMBL" id="CAADFH010000036">
    <property type="protein sequence ID" value="VFJ93994.1"/>
    <property type="molecule type" value="Genomic_DNA"/>
</dbReference>
<name>A0A450UBL6_9GAMM</name>
<protein>
    <submittedName>
        <fullName evidence="1">Uncharacterized protein</fullName>
    </submittedName>
</protein>
<gene>
    <name evidence="2" type="ORF">BECKLFY1418A_GA0070994_10364</name>
    <name evidence="1" type="ORF">BECKLFY1418B_GA0070995_101619</name>
    <name evidence="3" type="ORF">BECKLFY1418C_GA0070996_11584</name>
</gene>
<evidence type="ECO:0000313" key="3">
    <source>
        <dbReference type="EMBL" id="VFK23864.1"/>
    </source>
</evidence>
<sequence>MADAVGRIRGAGIARTREHARFRDATSLEFRVCCWGSVSSLMVEGHPHYTAVTNFARELAGEGIPIVAGGPYMERGHGVGVQHAAHRGAFSVHPDLSIGIDLHVPEWGGGTHGRIYRRQSSDGEWDTEMPVGFYIMAESLEDRMMFMEILSQVFIGFPVFGFGTDFERARMGQILYFIETLREKIPESIYVGTRGFREFGIRPRVVLIGPYDYCRALVEHIAESDATRAWVNGDERGIFIFRENMESARRFILDERTNWRKTILAAGGIPNN</sequence>
<accession>A0A450UBL6</accession>
<dbReference type="SUPFAM" id="SSF102405">
    <property type="entry name" value="MCP/YpsA-like"/>
    <property type="match status" value="1"/>
</dbReference>
<evidence type="ECO:0000313" key="1">
    <source>
        <dbReference type="EMBL" id="VFJ89581.1"/>
    </source>
</evidence>
<dbReference type="Gene3D" id="3.40.50.450">
    <property type="match status" value="1"/>
</dbReference>
<dbReference type="AlphaFoldDB" id="A0A450UBL6"/>
<proteinExistence type="predicted"/>